<dbReference type="InterPro" id="IPR050624">
    <property type="entry name" value="HTH-type_Tx_Regulator"/>
</dbReference>
<dbReference type="GO" id="GO:0003677">
    <property type="term" value="F:DNA binding"/>
    <property type="evidence" value="ECO:0007669"/>
    <property type="project" value="UniProtKB-UniRule"/>
</dbReference>
<name>A0A5S5C5Y3_9BACL</name>
<feature type="domain" description="HTH tetR-type" evidence="3">
    <location>
        <begin position="2"/>
        <end position="62"/>
    </location>
</feature>
<dbReference type="PROSITE" id="PS01081">
    <property type="entry name" value="HTH_TETR_1"/>
    <property type="match status" value="1"/>
</dbReference>
<dbReference type="OrthoDB" id="9812993at2"/>
<gene>
    <name evidence="4" type="ORF">BCM02_106160</name>
</gene>
<dbReference type="SUPFAM" id="SSF46689">
    <property type="entry name" value="Homeodomain-like"/>
    <property type="match status" value="1"/>
</dbReference>
<evidence type="ECO:0000256" key="1">
    <source>
        <dbReference type="ARBA" id="ARBA00023125"/>
    </source>
</evidence>
<evidence type="ECO:0000313" key="4">
    <source>
        <dbReference type="EMBL" id="TYP73882.1"/>
    </source>
</evidence>
<dbReference type="SUPFAM" id="SSF48498">
    <property type="entry name" value="Tetracyclin repressor-like, C-terminal domain"/>
    <property type="match status" value="1"/>
</dbReference>
<sequence>MEGKKQQIIRAAIQCFSEKGYRGTSIQDIADVLGIAKGSLYFYFKSKSDLLQFIIKNYLDRIMAEYVDLNSREDLKPRDLLRRHVLTGHRMYEENQAFFSMLLRERFEVHDELHELMMNARRQGLVMTHELISKTYGDRAHAYARDLTIIFQSMTEGFLALVVFEQQRIDPERLADYIIARLDAMVADLSQGGTDPIIDSNVLEGWLASVRGGETGKAELLAEIQTLREAVAAGALDSADNADELQSTLDVLSAELDKNEPQPVVLKGMLALLKAVKTPEIRKRALKLESGILDRLQS</sequence>
<accession>A0A5S5C5Y3</accession>
<evidence type="ECO:0000256" key="2">
    <source>
        <dbReference type="PROSITE-ProRule" id="PRU00335"/>
    </source>
</evidence>
<dbReference type="PROSITE" id="PS50977">
    <property type="entry name" value="HTH_TETR_2"/>
    <property type="match status" value="1"/>
</dbReference>
<dbReference type="InterPro" id="IPR023772">
    <property type="entry name" value="DNA-bd_HTH_TetR-type_CS"/>
</dbReference>
<keyword evidence="5" id="KW-1185">Reference proteome</keyword>
<dbReference type="InterPro" id="IPR009057">
    <property type="entry name" value="Homeodomain-like_sf"/>
</dbReference>
<comment type="caution">
    <text evidence="4">The sequence shown here is derived from an EMBL/GenBank/DDBJ whole genome shotgun (WGS) entry which is preliminary data.</text>
</comment>
<reference evidence="4 5" key="1">
    <citation type="submission" date="2019-07" db="EMBL/GenBank/DDBJ databases">
        <title>Genomic Encyclopedia of Type Strains, Phase III (KMG-III): the genomes of soil and plant-associated and newly described type strains.</title>
        <authorList>
            <person name="Whitman W."/>
        </authorList>
    </citation>
    <scope>NUCLEOTIDE SEQUENCE [LARGE SCALE GENOMIC DNA]</scope>
    <source>
        <strain evidence="4 5">BL24</strain>
    </source>
</reference>
<dbReference type="InterPro" id="IPR036271">
    <property type="entry name" value="Tet_transcr_reg_TetR-rel_C_sf"/>
</dbReference>
<evidence type="ECO:0000259" key="3">
    <source>
        <dbReference type="PROSITE" id="PS50977"/>
    </source>
</evidence>
<proteinExistence type="predicted"/>
<feature type="DNA-binding region" description="H-T-H motif" evidence="2">
    <location>
        <begin position="25"/>
        <end position="44"/>
    </location>
</feature>
<evidence type="ECO:0000313" key="5">
    <source>
        <dbReference type="Proteomes" id="UP000323257"/>
    </source>
</evidence>
<dbReference type="PRINTS" id="PR00455">
    <property type="entry name" value="HTHTETR"/>
</dbReference>
<dbReference type="Proteomes" id="UP000323257">
    <property type="component" value="Unassembled WGS sequence"/>
</dbReference>
<organism evidence="4 5">
    <name type="scientific">Paenibacillus methanolicus</name>
    <dbReference type="NCBI Taxonomy" id="582686"/>
    <lineage>
        <taxon>Bacteria</taxon>
        <taxon>Bacillati</taxon>
        <taxon>Bacillota</taxon>
        <taxon>Bacilli</taxon>
        <taxon>Bacillales</taxon>
        <taxon>Paenibacillaceae</taxon>
        <taxon>Paenibacillus</taxon>
    </lineage>
</organism>
<keyword evidence="1 2" id="KW-0238">DNA-binding</keyword>
<dbReference type="RefSeq" id="WP_148930313.1">
    <property type="nucleotide sequence ID" value="NZ_VNHS01000006.1"/>
</dbReference>
<dbReference type="Gene3D" id="1.10.357.10">
    <property type="entry name" value="Tetracycline Repressor, domain 2"/>
    <property type="match status" value="1"/>
</dbReference>
<dbReference type="PANTHER" id="PTHR43479:SF22">
    <property type="entry name" value="TRANSCRIPTIONAL REGULATOR, TETR FAMILY"/>
    <property type="match status" value="1"/>
</dbReference>
<dbReference type="InterPro" id="IPR001647">
    <property type="entry name" value="HTH_TetR"/>
</dbReference>
<dbReference type="AlphaFoldDB" id="A0A5S5C5Y3"/>
<protein>
    <submittedName>
        <fullName evidence="4">AcrR family transcriptional regulator</fullName>
    </submittedName>
</protein>
<dbReference type="PANTHER" id="PTHR43479">
    <property type="entry name" value="ACREF/ENVCD OPERON REPRESSOR-RELATED"/>
    <property type="match status" value="1"/>
</dbReference>
<dbReference type="Pfam" id="PF00440">
    <property type="entry name" value="TetR_N"/>
    <property type="match status" value="1"/>
</dbReference>
<dbReference type="EMBL" id="VNHS01000006">
    <property type="protein sequence ID" value="TYP73882.1"/>
    <property type="molecule type" value="Genomic_DNA"/>
</dbReference>